<evidence type="ECO:0000313" key="6">
    <source>
        <dbReference type="Proteomes" id="UP000256269"/>
    </source>
</evidence>
<evidence type="ECO:0000256" key="1">
    <source>
        <dbReference type="ARBA" id="ARBA00023125"/>
    </source>
</evidence>
<dbReference type="SUPFAM" id="SSF46689">
    <property type="entry name" value="Homeodomain-like"/>
    <property type="match status" value="1"/>
</dbReference>
<dbReference type="InterPro" id="IPR001647">
    <property type="entry name" value="HTH_TetR"/>
</dbReference>
<keyword evidence="6" id="KW-1185">Reference proteome</keyword>
<comment type="caution">
    <text evidence="5">The sequence shown here is derived from an EMBL/GenBank/DDBJ whole genome shotgun (WGS) entry which is preliminary data.</text>
</comment>
<dbReference type="GO" id="GO:0003700">
    <property type="term" value="F:DNA-binding transcription factor activity"/>
    <property type="evidence" value="ECO:0007669"/>
    <property type="project" value="TreeGrafter"/>
</dbReference>
<dbReference type="PROSITE" id="PS50977">
    <property type="entry name" value="HTH_TETR_2"/>
    <property type="match status" value="1"/>
</dbReference>
<dbReference type="Gene3D" id="1.10.10.60">
    <property type="entry name" value="Homeodomain-like"/>
    <property type="match status" value="1"/>
</dbReference>
<dbReference type="InterPro" id="IPR050109">
    <property type="entry name" value="HTH-type_TetR-like_transc_reg"/>
</dbReference>
<dbReference type="PROSITE" id="PS01081">
    <property type="entry name" value="HTH_TETR_1"/>
    <property type="match status" value="1"/>
</dbReference>
<feature type="region of interest" description="Disordered" evidence="3">
    <location>
        <begin position="1"/>
        <end position="28"/>
    </location>
</feature>
<evidence type="ECO:0000256" key="2">
    <source>
        <dbReference type="PROSITE-ProRule" id="PRU00335"/>
    </source>
</evidence>
<keyword evidence="1 2" id="KW-0238">DNA-binding</keyword>
<dbReference type="InterPro" id="IPR009057">
    <property type="entry name" value="Homeodomain-like_sf"/>
</dbReference>
<evidence type="ECO:0000313" key="5">
    <source>
        <dbReference type="EMBL" id="REH37273.1"/>
    </source>
</evidence>
<feature type="domain" description="HTH tetR-type" evidence="4">
    <location>
        <begin position="57"/>
        <end position="117"/>
    </location>
</feature>
<sequence length="246" mass="25954">MRPVEIQQGRGVGPRRGRAATPKAAPQTRHAWQKALNRGSLLGVPYRRTEQVQARLDAQREALIAAAAALLAERGYADCSVAAVAARAGVSTGSVYRYFPAKADLIVEVFRGLVSREVDAVERAAAGPGDLIDRVVAIVETFANRALKSPRQAYALLAEPVDAPVEAERLEFRRVFQRAFAAHVTEAVKAGVLPPQDAQITAAALVGAVAEVLVGPLSAGVASADTVPNLVRFTLRALGADDAAHP</sequence>
<name>A0A3E0H2J4_9PSEU</name>
<dbReference type="AlphaFoldDB" id="A0A3E0H2J4"/>
<dbReference type="PRINTS" id="PR00455">
    <property type="entry name" value="HTHTETR"/>
</dbReference>
<dbReference type="InterPro" id="IPR023772">
    <property type="entry name" value="DNA-bd_HTH_TetR-type_CS"/>
</dbReference>
<evidence type="ECO:0000256" key="3">
    <source>
        <dbReference type="SAM" id="MobiDB-lite"/>
    </source>
</evidence>
<evidence type="ECO:0000259" key="4">
    <source>
        <dbReference type="PROSITE" id="PS50977"/>
    </source>
</evidence>
<dbReference type="PANTHER" id="PTHR30055">
    <property type="entry name" value="HTH-TYPE TRANSCRIPTIONAL REGULATOR RUTR"/>
    <property type="match status" value="1"/>
</dbReference>
<dbReference type="GO" id="GO:0000976">
    <property type="term" value="F:transcription cis-regulatory region binding"/>
    <property type="evidence" value="ECO:0007669"/>
    <property type="project" value="TreeGrafter"/>
</dbReference>
<organism evidence="5 6">
    <name type="scientific">Kutzneria buriramensis</name>
    <dbReference type="NCBI Taxonomy" id="1045776"/>
    <lineage>
        <taxon>Bacteria</taxon>
        <taxon>Bacillati</taxon>
        <taxon>Actinomycetota</taxon>
        <taxon>Actinomycetes</taxon>
        <taxon>Pseudonocardiales</taxon>
        <taxon>Pseudonocardiaceae</taxon>
        <taxon>Kutzneria</taxon>
    </lineage>
</organism>
<dbReference type="EMBL" id="QUNO01000015">
    <property type="protein sequence ID" value="REH37273.1"/>
    <property type="molecule type" value="Genomic_DNA"/>
</dbReference>
<feature type="DNA-binding region" description="H-T-H motif" evidence="2">
    <location>
        <begin position="80"/>
        <end position="99"/>
    </location>
</feature>
<dbReference type="Proteomes" id="UP000256269">
    <property type="component" value="Unassembled WGS sequence"/>
</dbReference>
<accession>A0A3E0H2J4</accession>
<gene>
    <name evidence="5" type="ORF">BCF44_115277</name>
</gene>
<proteinExistence type="predicted"/>
<dbReference type="InterPro" id="IPR036271">
    <property type="entry name" value="Tet_transcr_reg_TetR-rel_C_sf"/>
</dbReference>
<reference evidence="5 6" key="1">
    <citation type="submission" date="2018-08" db="EMBL/GenBank/DDBJ databases">
        <title>Genomic Encyclopedia of Archaeal and Bacterial Type Strains, Phase II (KMG-II): from individual species to whole genera.</title>
        <authorList>
            <person name="Goeker M."/>
        </authorList>
    </citation>
    <scope>NUCLEOTIDE SEQUENCE [LARGE SCALE GENOMIC DNA]</scope>
    <source>
        <strain evidence="5 6">DSM 45791</strain>
    </source>
</reference>
<dbReference type="PANTHER" id="PTHR30055:SF226">
    <property type="entry name" value="HTH-TYPE TRANSCRIPTIONAL REGULATOR PKSA"/>
    <property type="match status" value="1"/>
</dbReference>
<protein>
    <submittedName>
        <fullName evidence="5">AcrR family transcriptional regulator</fullName>
    </submittedName>
</protein>
<dbReference type="Pfam" id="PF00440">
    <property type="entry name" value="TetR_N"/>
    <property type="match status" value="1"/>
</dbReference>
<dbReference type="Gene3D" id="1.10.357.10">
    <property type="entry name" value="Tetracycline Repressor, domain 2"/>
    <property type="match status" value="1"/>
</dbReference>
<dbReference type="SUPFAM" id="SSF48498">
    <property type="entry name" value="Tetracyclin repressor-like, C-terminal domain"/>
    <property type="match status" value="1"/>
</dbReference>